<sequence length="93" mass="10565">MRGAFFKELPLLGRPMSQMLLVDNSPISVACNADNGVLIRSWYGDRQDQELIELLAVLQELRASGQDAGRHLARRYGLQEFFQALREDAGHRH</sequence>
<dbReference type="AlphaFoldDB" id="A0A7S3T7T7"/>
<dbReference type="InterPro" id="IPR050365">
    <property type="entry name" value="TIM50"/>
</dbReference>
<keyword evidence="1" id="KW-0811">Translocation</keyword>
<dbReference type="PROSITE" id="PS50969">
    <property type="entry name" value="FCP1"/>
    <property type="match status" value="1"/>
</dbReference>
<dbReference type="Pfam" id="PF03031">
    <property type="entry name" value="NIF"/>
    <property type="match status" value="1"/>
</dbReference>
<reference evidence="3" key="1">
    <citation type="submission" date="2021-01" db="EMBL/GenBank/DDBJ databases">
        <authorList>
            <person name="Corre E."/>
            <person name="Pelletier E."/>
            <person name="Niang G."/>
            <person name="Scheremetjew M."/>
            <person name="Finn R."/>
            <person name="Kale V."/>
            <person name="Holt S."/>
            <person name="Cochrane G."/>
            <person name="Meng A."/>
            <person name="Brown T."/>
            <person name="Cohen L."/>
        </authorList>
    </citation>
    <scope>NUCLEOTIDE SEQUENCE</scope>
    <source>
        <strain evidence="3">SPMC142</strain>
    </source>
</reference>
<keyword evidence="1" id="KW-0813">Transport</keyword>
<comment type="similarity">
    <text evidence="1">Belongs to the TIM50 family.</text>
</comment>
<proteinExistence type="inferred from homology"/>
<dbReference type="PANTHER" id="PTHR12210">
    <property type="entry name" value="DULLARD PROTEIN PHOSPHATASE"/>
    <property type="match status" value="1"/>
</dbReference>
<accession>A0A7S3T7T7</accession>
<dbReference type="Gene3D" id="3.40.50.1000">
    <property type="entry name" value="HAD superfamily/HAD-like"/>
    <property type="match status" value="1"/>
</dbReference>
<comment type="subunit">
    <text evidence="1">Component of the TIM23 complex.</text>
</comment>
<comment type="subcellular location">
    <subcellularLocation>
        <location evidence="1">Mitochondrion inner membrane</location>
        <topology evidence="1">Single-pass membrane protein</topology>
    </subcellularLocation>
</comment>
<dbReference type="InterPro" id="IPR036412">
    <property type="entry name" value="HAD-like_sf"/>
</dbReference>
<feature type="domain" description="FCP1 homology" evidence="2">
    <location>
        <begin position="1"/>
        <end position="61"/>
    </location>
</feature>
<evidence type="ECO:0000256" key="1">
    <source>
        <dbReference type="RuleBase" id="RU365079"/>
    </source>
</evidence>
<dbReference type="InterPro" id="IPR004274">
    <property type="entry name" value="FCP1_dom"/>
</dbReference>
<comment type="function">
    <text evidence="1">Essential component of the TIM23 complex, a complex that mediates the translocation of transit peptide-containing proteins across the mitochondrial inner membrane.</text>
</comment>
<keyword evidence="1" id="KW-0653">Protein transport</keyword>
<protein>
    <recommendedName>
        <fullName evidence="1">Mitochondrial import inner membrane translocase subunit TIM50</fullName>
    </recommendedName>
</protein>
<organism evidence="3">
    <name type="scientific">Strombidinopsis acuminata</name>
    <dbReference type="NCBI Taxonomy" id="141414"/>
    <lineage>
        <taxon>Eukaryota</taxon>
        <taxon>Sar</taxon>
        <taxon>Alveolata</taxon>
        <taxon>Ciliophora</taxon>
        <taxon>Intramacronucleata</taxon>
        <taxon>Spirotrichea</taxon>
        <taxon>Choreotrichia</taxon>
        <taxon>Choreotrichida</taxon>
        <taxon>Strombidinopsidae</taxon>
        <taxon>Strombidinopsis</taxon>
    </lineage>
</organism>
<dbReference type="GO" id="GO:0005744">
    <property type="term" value="C:TIM23 mitochondrial import inner membrane translocase complex"/>
    <property type="evidence" value="ECO:0007669"/>
    <property type="project" value="UniProtKB-UniRule"/>
</dbReference>
<evidence type="ECO:0000313" key="3">
    <source>
        <dbReference type="EMBL" id="CAE0576516.1"/>
    </source>
</evidence>
<dbReference type="EMBL" id="HBIQ01072447">
    <property type="protein sequence ID" value="CAE0576516.1"/>
    <property type="molecule type" value="Transcribed_RNA"/>
</dbReference>
<evidence type="ECO:0000259" key="2">
    <source>
        <dbReference type="PROSITE" id="PS50969"/>
    </source>
</evidence>
<keyword evidence="1" id="KW-0496">Mitochondrion</keyword>
<dbReference type="GO" id="GO:0015031">
    <property type="term" value="P:protein transport"/>
    <property type="evidence" value="ECO:0007669"/>
    <property type="project" value="UniProtKB-KW"/>
</dbReference>
<keyword evidence="1" id="KW-0809">Transit peptide</keyword>
<dbReference type="SUPFAM" id="SSF56784">
    <property type="entry name" value="HAD-like"/>
    <property type="match status" value="1"/>
</dbReference>
<name>A0A7S3T7T7_9SPIT</name>
<gene>
    <name evidence="3" type="ORF">SACU0126_LOCUS23082</name>
</gene>
<dbReference type="InterPro" id="IPR023214">
    <property type="entry name" value="HAD_sf"/>
</dbReference>